<protein>
    <recommendedName>
        <fullName evidence="4">RNI-like protein</fullName>
    </recommendedName>
</protein>
<evidence type="ECO:0008006" key="4">
    <source>
        <dbReference type="Google" id="ProtNLM"/>
    </source>
</evidence>
<dbReference type="Gene3D" id="3.80.10.10">
    <property type="entry name" value="Ribonuclease Inhibitor"/>
    <property type="match status" value="1"/>
</dbReference>
<proteinExistence type="predicted"/>
<evidence type="ECO:0000313" key="3">
    <source>
        <dbReference type="Proteomes" id="UP000799750"/>
    </source>
</evidence>
<keyword evidence="3" id="KW-1185">Reference proteome</keyword>
<organism evidence="2 3">
    <name type="scientific">Lophium mytilinum</name>
    <dbReference type="NCBI Taxonomy" id="390894"/>
    <lineage>
        <taxon>Eukaryota</taxon>
        <taxon>Fungi</taxon>
        <taxon>Dikarya</taxon>
        <taxon>Ascomycota</taxon>
        <taxon>Pezizomycotina</taxon>
        <taxon>Dothideomycetes</taxon>
        <taxon>Pleosporomycetidae</taxon>
        <taxon>Mytilinidiales</taxon>
        <taxon>Mytilinidiaceae</taxon>
        <taxon>Lophium</taxon>
    </lineage>
</organism>
<gene>
    <name evidence="2" type="ORF">BU16DRAFT_543485</name>
</gene>
<evidence type="ECO:0000313" key="2">
    <source>
        <dbReference type="EMBL" id="KAF2491250.1"/>
    </source>
</evidence>
<dbReference type="Proteomes" id="UP000799750">
    <property type="component" value="Unassembled WGS sequence"/>
</dbReference>
<dbReference type="InterPro" id="IPR032675">
    <property type="entry name" value="LRR_dom_sf"/>
</dbReference>
<reference evidence="2" key="1">
    <citation type="journal article" date="2020" name="Stud. Mycol.">
        <title>101 Dothideomycetes genomes: a test case for predicting lifestyles and emergence of pathogens.</title>
        <authorList>
            <person name="Haridas S."/>
            <person name="Albert R."/>
            <person name="Binder M."/>
            <person name="Bloem J."/>
            <person name="Labutti K."/>
            <person name="Salamov A."/>
            <person name="Andreopoulos B."/>
            <person name="Baker S."/>
            <person name="Barry K."/>
            <person name="Bills G."/>
            <person name="Bluhm B."/>
            <person name="Cannon C."/>
            <person name="Castanera R."/>
            <person name="Culley D."/>
            <person name="Daum C."/>
            <person name="Ezra D."/>
            <person name="Gonzalez J."/>
            <person name="Henrissat B."/>
            <person name="Kuo A."/>
            <person name="Liang C."/>
            <person name="Lipzen A."/>
            <person name="Lutzoni F."/>
            <person name="Magnuson J."/>
            <person name="Mondo S."/>
            <person name="Nolan M."/>
            <person name="Ohm R."/>
            <person name="Pangilinan J."/>
            <person name="Park H.-J."/>
            <person name="Ramirez L."/>
            <person name="Alfaro M."/>
            <person name="Sun H."/>
            <person name="Tritt A."/>
            <person name="Yoshinaga Y."/>
            <person name="Zwiers L.-H."/>
            <person name="Turgeon B."/>
            <person name="Goodwin S."/>
            <person name="Spatafora J."/>
            <person name="Crous P."/>
            <person name="Grigoriev I."/>
        </authorList>
    </citation>
    <scope>NUCLEOTIDE SEQUENCE</scope>
    <source>
        <strain evidence="2">CBS 269.34</strain>
    </source>
</reference>
<sequence>MNLYLAEAWPNKVWRRDKKEKSSQEATPAAPLRPHDLSIAARSNDDLVDLAAALRKESQKDPHHEQPRETMQANIEKWTIPEANIHERLLLLSEASKQAICKARANYKGMGDILNEPFIKVLEQKLFYTTPYSLDILRQISESIFAGRITTLSFCGLQFATDAKTPSHWYNGLFTKEDKQDLKKKDWKECRLRGQEQAKLQNTVQYVEDLRTVLAKFTNLKHIRYFPTSPDRVGGGWVNMRVLNIDKYWIGSSIGETSRVMWVRDDNYLYSTRNGDLKDLFAALHGAGTKLESFTTPSFGNQAGWETIGEGRLEVVDLKHFAIVFQDLKELRLNLRSSDCLNRGHDMRKILRECPRLEILELSFFADDDSEDPEIFRPLNVGGVGLGAVPLPHLQELRLAFDAGIRTAKENILELLKSPGAGLRSVRKLGLAYITLDGDDWDELLLELSTLLKLEDLWLISPRKGWCPKSSEAMKFSNEFLGGVARKVQIHHDEQPFVAKKDWVKQNQRVHYKSFAIFD</sequence>
<dbReference type="AlphaFoldDB" id="A0A6A6QGY2"/>
<dbReference type="SUPFAM" id="SSF52047">
    <property type="entry name" value="RNI-like"/>
    <property type="match status" value="1"/>
</dbReference>
<dbReference type="EMBL" id="MU004196">
    <property type="protein sequence ID" value="KAF2491250.1"/>
    <property type="molecule type" value="Genomic_DNA"/>
</dbReference>
<dbReference type="OrthoDB" id="3792931at2759"/>
<name>A0A6A6QGY2_9PEZI</name>
<accession>A0A6A6QGY2</accession>
<feature type="region of interest" description="Disordered" evidence="1">
    <location>
        <begin position="16"/>
        <end position="36"/>
    </location>
</feature>
<evidence type="ECO:0000256" key="1">
    <source>
        <dbReference type="SAM" id="MobiDB-lite"/>
    </source>
</evidence>